<sequence length="515" mass="58229">MRFCFFLFLILAFAPFYPIQAQPDPDAIRFVRQGVKRFVFDAEQWIPLSSLDPKNIIGLASMHPFTHYMEEEAELVLEKGQLVVRSEAETQTGIWFGGFNPFATYVLDLGDVRGKGEIGFAFGDGNEQMRVTVRYADGEIRDMIQEIYRGSLRVFSESILTRYGNTMSGKLILQMLGSGLTVYLQQEGLPLAIGQGEFSQQLDLRKKKYLHRFQSQVFVGIESGIAQINQVKAGLGAGMGLADIRAITYEDGSPLMDQGRLWYTMTIRGRALPHPLQGVFSMDPSVFDIRLEGVILFDRNDGLLRNEVASHVFFDRKEQLWKGLTTGFSAYADPNEEKQLLTIHSKKDPRFGFSVMQAEPFGMVGDIEDPHLIYDEEAGKWRMLTCINQNGYKAILLESDHWNRGFVPLAGPVRVNSTGTSIHKIGGKRYCFSGSSEREIFIYSYPDLKEAGTLKMDLPPWDASSGTRVWPNVVELPEGYPFRYLALMMDRHNYPGISGPQWTYGAIYLYHGSTE</sequence>
<dbReference type="InterPro" id="IPR023296">
    <property type="entry name" value="Glyco_hydro_beta-prop_sf"/>
</dbReference>
<reference evidence="3" key="1">
    <citation type="journal article" date="2019" name="Int. J. Syst. Evol. Microbiol.">
        <title>The Global Catalogue of Microorganisms (GCM) 10K type strain sequencing project: providing services to taxonomists for standard genome sequencing and annotation.</title>
        <authorList>
            <consortium name="The Broad Institute Genomics Platform"/>
            <consortium name="The Broad Institute Genome Sequencing Center for Infectious Disease"/>
            <person name="Wu L."/>
            <person name="Ma J."/>
        </authorList>
    </citation>
    <scope>NUCLEOTIDE SEQUENCE [LARGE SCALE GENOMIC DNA]</scope>
    <source>
        <strain evidence="3">CECT 7706</strain>
    </source>
</reference>
<name>A0ABT8C5M0_9BACT</name>
<accession>A0ABT8C5M0</accession>
<evidence type="ECO:0000256" key="1">
    <source>
        <dbReference type="SAM" id="SignalP"/>
    </source>
</evidence>
<feature type="signal peptide" evidence="1">
    <location>
        <begin position="1"/>
        <end position="21"/>
    </location>
</feature>
<dbReference type="EMBL" id="JAUFQS010000007">
    <property type="protein sequence ID" value="MDN3688090.1"/>
    <property type="molecule type" value="Genomic_DNA"/>
</dbReference>
<keyword evidence="3" id="KW-1185">Reference proteome</keyword>
<evidence type="ECO:0000313" key="2">
    <source>
        <dbReference type="EMBL" id="MDN3688090.1"/>
    </source>
</evidence>
<organism evidence="2 3">
    <name type="scientific">Cyclobacterium jeungdonense</name>
    <dbReference type="NCBI Taxonomy" id="708087"/>
    <lineage>
        <taxon>Bacteria</taxon>
        <taxon>Pseudomonadati</taxon>
        <taxon>Bacteroidota</taxon>
        <taxon>Cytophagia</taxon>
        <taxon>Cytophagales</taxon>
        <taxon>Cyclobacteriaceae</taxon>
        <taxon>Cyclobacterium</taxon>
    </lineage>
</organism>
<keyword evidence="1" id="KW-0732">Signal</keyword>
<dbReference type="SUPFAM" id="SSF75005">
    <property type="entry name" value="Arabinanase/levansucrase/invertase"/>
    <property type="match status" value="1"/>
</dbReference>
<comment type="caution">
    <text evidence="2">The sequence shown here is derived from an EMBL/GenBank/DDBJ whole genome shotgun (WGS) entry which is preliminary data.</text>
</comment>
<dbReference type="RefSeq" id="WP_163384515.1">
    <property type="nucleotide sequence ID" value="NZ_JAUFQS010000007.1"/>
</dbReference>
<proteinExistence type="predicted"/>
<dbReference type="Proteomes" id="UP001236663">
    <property type="component" value="Unassembled WGS sequence"/>
</dbReference>
<evidence type="ECO:0000313" key="3">
    <source>
        <dbReference type="Proteomes" id="UP001236663"/>
    </source>
</evidence>
<gene>
    <name evidence="2" type="ORF">QWZ15_09630</name>
</gene>
<feature type="chain" id="PRO_5047217460" evidence="1">
    <location>
        <begin position="22"/>
        <end position="515"/>
    </location>
</feature>
<protein>
    <submittedName>
        <fullName evidence="2">Uncharacterized protein</fullName>
    </submittedName>
</protein>